<proteinExistence type="predicted"/>
<dbReference type="Proteomes" id="UP000003330">
    <property type="component" value="Unassembled WGS sequence"/>
</dbReference>
<gene>
    <name evidence="1" type="ORF">STRIC_0309</name>
</gene>
<protein>
    <submittedName>
        <fullName evidence="1">Uncharacterized protein</fullName>
    </submittedName>
</protein>
<evidence type="ECO:0000313" key="1">
    <source>
        <dbReference type="EMBL" id="EHI70376.1"/>
    </source>
</evidence>
<sequence>MDWRKILKRLVKEEAEQILRGGGNRDYIGIWGERSVKNIATAYNEFEYWLNQNLK</sequence>
<reference evidence="1 2" key="1">
    <citation type="journal article" date="2014" name="Int. J. Syst. Evol. Microbiol.">
        <title>Phylogenomics and the dynamic genome evolution of the genus Streptococcus.</title>
        <authorList>
            <consortium name="The Broad Institute Genome Sequencing Platform"/>
            <person name="Richards V.P."/>
            <person name="Palmer S.R."/>
            <person name="Pavinski Bitar P.D."/>
            <person name="Qin X."/>
            <person name="Weinstock G.M."/>
            <person name="Highlander S.K."/>
            <person name="Town C.D."/>
            <person name="Burne R.A."/>
            <person name="Stanhope M.J."/>
        </authorList>
    </citation>
    <scope>NUCLEOTIDE SEQUENCE [LARGE SCALE GENOMIC DNA]</scope>
    <source>
        <strain evidence="1 2">707-05</strain>
    </source>
</reference>
<evidence type="ECO:0000313" key="2">
    <source>
        <dbReference type="Proteomes" id="UP000003330"/>
    </source>
</evidence>
<name>G5K133_9STRE</name>
<dbReference type="Gene3D" id="1.10.132.100">
    <property type="match status" value="1"/>
</dbReference>
<comment type="caution">
    <text evidence="1">The sequence shown here is derived from an EMBL/GenBank/DDBJ whole genome shotgun (WGS) entry which is preliminary data.</text>
</comment>
<dbReference type="STRING" id="764299.STRIC_0309"/>
<dbReference type="AlphaFoldDB" id="G5K133"/>
<keyword evidence="2" id="KW-1185">Reference proteome</keyword>
<organism evidence="1 2">
    <name type="scientific">Streptococcus ictaluri 707-05</name>
    <dbReference type="NCBI Taxonomy" id="764299"/>
    <lineage>
        <taxon>Bacteria</taxon>
        <taxon>Bacillati</taxon>
        <taxon>Bacillota</taxon>
        <taxon>Bacilli</taxon>
        <taxon>Lactobacillales</taxon>
        <taxon>Streptococcaceae</taxon>
        <taxon>Streptococcus</taxon>
    </lineage>
</organism>
<dbReference type="EMBL" id="AEUX02000004">
    <property type="protein sequence ID" value="EHI70376.1"/>
    <property type="molecule type" value="Genomic_DNA"/>
</dbReference>
<accession>G5K133</accession>